<proteinExistence type="predicted"/>
<sequence>MSRIISRQQQAVPDRPPDDSDYEADFVAWVERQAALLRAGQFSELDCENLLEELESMGSNEHHELRSRMIVLLAHLLKCKHQPQRKCKSWFSTLGEQRDQIAIRLQRSPSLRRYVDRYINAAYRSAVYPASVETGLPESAFPATPPFSEEEVLGLRFIP</sequence>
<protein>
    <submittedName>
        <fullName evidence="2">DUF29 domain-containing protein</fullName>
    </submittedName>
</protein>
<evidence type="ECO:0000313" key="2">
    <source>
        <dbReference type="EMBL" id="NML62394.1"/>
    </source>
</evidence>
<organism evidence="2 3">
    <name type="scientific">Massilia polaris</name>
    <dbReference type="NCBI Taxonomy" id="2728846"/>
    <lineage>
        <taxon>Bacteria</taxon>
        <taxon>Pseudomonadati</taxon>
        <taxon>Pseudomonadota</taxon>
        <taxon>Betaproteobacteria</taxon>
        <taxon>Burkholderiales</taxon>
        <taxon>Oxalobacteraceae</taxon>
        <taxon>Telluria group</taxon>
        <taxon>Massilia</taxon>
    </lineage>
</organism>
<feature type="compositionally biased region" description="Polar residues" evidence="1">
    <location>
        <begin position="1"/>
        <end position="11"/>
    </location>
</feature>
<dbReference type="Gene3D" id="1.20.1220.20">
    <property type="entry name" value="Uncharcterised protein PF01724"/>
    <property type="match status" value="1"/>
</dbReference>
<accession>A0A848HME8</accession>
<evidence type="ECO:0000256" key="1">
    <source>
        <dbReference type="SAM" id="MobiDB-lite"/>
    </source>
</evidence>
<comment type="caution">
    <text evidence="2">The sequence shown here is derived from an EMBL/GenBank/DDBJ whole genome shotgun (WGS) entry which is preliminary data.</text>
</comment>
<reference evidence="2 3" key="1">
    <citation type="submission" date="2020-04" db="EMBL/GenBank/DDBJ databases">
        <title>Massilia sp. RP-1-19 isolated from soil.</title>
        <authorList>
            <person name="Dahal R.H."/>
        </authorList>
    </citation>
    <scope>NUCLEOTIDE SEQUENCE [LARGE SCALE GENOMIC DNA]</scope>
    <source>
        <strain evidence="2 3">RP-1-19</strain>
    </source>
</reference>
<dbReference type="RefSeq" id="WP_169467333.1">
    <property type="nucleotide sequence ID" value="NZ_JABBGG010000008.1"/>
</dbReference>
<dbReference type="InterPro" id="IPR002636">
    <property type="entry name" value="DUF29"/>
</dbReference>
<dbReference type="AlphaFoldDB" id="A0A848HME8"/>
<dbReference type="EMBL" id="JABBGG010000008">
    <property type="protein sequence ID" value="NML62394.1"/>
    <property type="molecule type" value="Genomic_DNA"/>
</dbReference>
<dbReference type="Proteomes" id="UP000583752">
    <property type="component" value="Unassembled WGS sequence"/>
</dbReference>
<name>A0A848HME8_9BURK</name>
<keyword evidence="3" id="KW-1185">Reference proteome</keyword>
<dbReference type="Pfam" id="PF01724">
    <property type="entry name" value="DUF29"/>
    <property type="match status" value="1"/>
</dbReference>
<feature type="region of interest" description="Disordered" evidence="1">
    <location>
        <begin position="1"/>
        <end position="20"/>
    </location>
</feature>
<evidence type="ECO:0000313" key="3">
    <source>
        <dbReference type="Proteomes" id="UP000583752"/>
    </source>
</evidence>
<gene>
    <name evidence="2" type="ORF">HHL21_15185</name>
</gene>
<dbReference type="PANTHER" id="PTHR34235">
    <property type="entry name" value="SLR1203 PROTEIN-RELATED"/>
    <property type="match status" value="1"/>
</dbReference>